<name>A0A7M7N5B0_STRPU</name>
<feature type="region of interest" description="Disordered" evidence="1">
    <location>
        <begin position="81"/>
        <end position="173"/>
    </location>
</feature>
<organism evidence="2 3">
    <name type="scientific">Strongylocentrotus purpuratus</name>
    <name type="common">Purple sea urchin</name>
    <dbReference type="NCBI Taxonomy" id="7668"/>
    <lineage>
        <taxon>Eukaryota</taxon>
        <taxon>Metazoa</taxon>
        <taxon>Echinodermata</taxon>
        <taxon>Eleutherozoa</taxon>
        <taxon>Echinozoa</taxon>
        <taxon>Echinoidea</taxon>
        <taxon>Euechinoidea</taxon>
        <taxon>Echinacea</taxon>
        <taxon>Camarodonta</taxon>
        <taxon>Echinidea</taxon>
        <taxon>Strongylocentrotidae</taxon>
        <taxon>Strongylocentrotus</taxon>
    </lineage>
</organism>
<dbReference type="Proteomes" id="UP000007110">
    <property type="component" value="Unassembled WGS sequence"/>
</dbReference>
<evidence type="ECO:0000256" key="1">
    <source>
        <dbReference type="SAM" id="MobiDB-lite"/>
    </source>
</evidence>
<feature type="compositionally biased region" description="Polar residues" evidence="1">
    <location>
        <begin position="107"/>
        <end position="119"/>
    </location>
</feature>
<keyword evidence="3" id="KW-1185">Reference proteome</keyword>
<protein>
    <submittedName>
        <fullName evidence="2">Uncharacterized protein</fullName>
    </submittedName>
</protein>
<dbReference type="AlphaFoldDB" id="A0A7M7N5B0"/>
<evidence type="ECO:0000313" key="3">
    <source>
        <dbReference type="Proteomes" id="UP000007110"/>
    </source>
</evidence>
<reference evidence="3" key="1">
    <citation type="submission" date="2015-02" db="EMBL/GenBank/DDBJ databases">
        <title>Genome sequencing for Strongylocentrotus purpuratus.</title>
        <authorList>
            <person name="Murali S."/>
            <person name="Liu Y."/>
            <person name="Vee V."/>
            <person name="English A."/>
            <person name="Wang M."/>
            <person name="Skinner E."/>
            <person name="Han Y."/>
            <person name="Muzny D.M."/>
            <person name="Worley K.C."/>
            <person name="Gibbs R.A."/>
        </authorList>
    </citation>
    <scope>NUCLEOTIDE SEQUENCE</scope>
</reference>
<feature type="compositionally biased region" description="Polar residues" evidence="1">
    <location>
        <begin position="156"/>
        <end position="173"/>
    </location>
</feature>
<feature type="region of interest" description="Disordered" evidence="1">
    <location>
        <begin position="235"/>
        <end position="283"/>
    </location>
</feature>
<reference evidence="2" key="2">
    <citation type="submission" date="2021-01" db="UniProtKB">
        <authorList>
            <consortium name="EnsemblMetazoa"/>
        </authorList>
    </citation>
    <scope>IDENTIFICATION</scope>
</reference>
<proteinExistence type="predicted"/>
<feature type="compositionally biased region" description="Basic and acidic residues" evidence="1">
    <location>
        <begin position="271"/>
        <end position="283"/>
    </location>
</feature>
<evidence type="ECO:0000313" key="2">
    <source>
        <dbReference type="EnsemblMetazoa" id="XP_030831329"/>
    </source>
</evidence>
<dbReference type="RefSeq" id="XP_030831329.1">
    <property type="nucleotide sequence ID" value="XM_030975469.1"/>
</dbReference>
<dbReference type="EnsemblMetazoa" id="XM_030975469">
    <property type="protein sequence ID" value="XP_030831329"/>
    <property type="gene ID" value="LOC100891787"/>
</dbReference>
<sequence length="283" mass="31225">MAAETVQSFLEVKQEMERGTLDHYQPTYRSVAESVHLVPEDMIKQVAERGASNPLRTMDRSAAEGVQSVPEDMIKQVAERGASNPLRTTTRSAAEGVQSVPEDNVKQEVQSRTLSSLHSTDMCIETTLGHTNKQEMESKTSRDETAPSVPEHSMQKAESWTLHTSQSPNRSSTETIQFVEGVLIKQEVDSNVIHYLSPMNEFIPSVIEVLIKEEAEAFSTVGEKIDQLPLKINIKQEPTGESEEEGVPSSLEGKINHEVDSTTHNPVSSTDGDKESEHPTSEG</sequence>
<accession>A0A7M7N5B0</accession>
<dbReference type="KEGG" id="spu:100891787"/>
<dbReference type="OMA" id="HECTHTR"/>
<feature type="compositionally biased region" description="Basic and acidic residues" evidence="1">
    <location>
        <begin position="132"/>
        <end position="145"/>
    </location>
</feature>
<dbReference type="GeneID" id="100891787"/>